<name>A0A134B6X9_9BACT</name>
<protein>
    <submittedName>
        <fullName evidence="1">Uncharacterized protein</fullName>
    </submittedName>
</protein>
<dbReference type="Proteomes" id="UP000070531">
    <property type="component" value="Unassembled WGS sequence"/>
</dbReference>
<reference evidence="1 2" key="1">
    <citation type="submission" date="2016-01" db="EMBL/GenBank/DDBJ databases">
        <authorList>
            <person name="Oliw E.H."/>
        </authorList>
    </citation>
    <scope>NUCLEOTIDE SEQUENCE [LARGE SCALE GENOMIC DNA]</scope>
    <source>
        <strain evidence="1 2">DNF00307</strain>
    </source>
</reference>
<dbReference type="AlphaFoldDB" id="A0A134B6X9"/>
<evidence type="ECO:0000313" key="2">
    <source>
        <dbReference type="Proteomes" id="UP000070531"/>
    </source>
</evidence>
<comment type="caution">
    <text evidence="1">The sequence shown here is derived from an EMBL/GenBank/DDBJ whole genome shotgun (WGS) entry which is preliminary data.</text>
</comment>
<dbReference type="STRING" id="419005.HMPREF1860_01734"/>
<accession>A0A134B6X9</accession>
<evidence type="ECO:0000313" key="1">
    <source>
        <dbReference type="EMBL" id="KXB75693.1"/>
    </source>
</evidence>
<dbReference type="PATRIC" id="fig|419005.5.peg.1726"/>
<dbReference type="EMBL" id="LSDL01000114">
    <property type="protein sequence ID" value="KXB75693.1"/>
    <property type="molecule type" value="Genomic_DNA"/>
</dbReference>
<organism evidence="1">
    <name type="scientific">Prevotella amnii</name>
    <dbReference type="NCBI Taxonomy" id="419005"/>
    <lineage>
        <taxon>Bacteria</taxon>
        <taxon>Pseudomonadati</taxon>
        <taxon>Bacteroidota</taxon>
        <taxon>Bacteroidia</taxon>
        <taxon>Bacteroidales</taxon>
        <taxon>Prevotellaceae</taxon>
        <taxon>Prevotella</taxon>
    </lineage>
</organism>
<gene>
    <name evidence="1" type="ORF">HMPREF1860_01734</name>
</gene>
<proteinExistence type="predicted"/>
<sequence>MVADNLHIAAPFWGNGLVTELLLKSALSCLLQIEQFYANHFIFCSLSVSFRKLRFFFIFFRLIALQNITFW</sequence>